<gene>
    <name evidence="2" type="ORF">TOPH_08696</name>
</gene>
<sequence>MIVSPENEAYTDARFGESANRHARHRHLGSTDQASFASRDKAHAHLEFIPTVADESKQRSYHHWAHDLEHYLRPLACLKLSTIKRKYDRFDFLDNPLGVPPRRSAS</sequence>
<dbReference type="OrthoDB" id="407275at2759"/>
<comment type="caution">
    <text evidence="2">The sequence shown here is derived from an EMBL/GenBank/DDBJ whole genome shotgun (WGS) entry which is preliminary data.</text>
</comment>
<keyword evidence="3" id="KW-1185">Reference proteome</keyword>
<evidence type="ECO:0000313" key="2">
    <source>
        <dbReference type="EMBL" id="KND86682.1"/>
    </source>
</evidence>
<evidence type="ECO:0008006" key="4">
    <source>
        <dbReference type="Google" id="ProtNLM"/>
    </source>
</evidence>
<feature type="region of interest" description="Disordered" evidence="1">
    <location>
        <begin position="1"/>
        <end position="31"/>
    </location>
</feature>
<evidence type="ECO:0000313" key="3">
    <source>
        <dbReference type="Proteomes" id="UP000036947"/>
    </source>
</evidence>
<evidence type="ECO:0000256" key="1">
    <source>
        <dbReference type="SAM" id="MobiDB-lite"/>
    </source>
</evidence>
<accession>A0A0L0MXU4</accession>
<dbReference type="AlphaFoldDB" id="A0A0L0MXU4"/>
<protein>
    <recommendedName>
        <fullName evidence="4">Berberine/berberine-like domain-containing protein</fullName>
    </recommendedName>
</protein>
<organism evidence="2 3">
    <name type="scientific">Tolypocladium ophioglossoides (strain CBS 100239)</name>
    <name type="common">Snaketongue truffleclub</name>
    <name type="synonym">Elaphocordyceps ophioglossoides</name>
    <dbReference type="NCBI Taxonomy" id="1163406"/>
    <lineage>
        <taxon>Eukaryota</taxon>
        <taxon>Fungi</taxon>
        <taxon>Dikarya</taxon>
        <taxon>Ascomycota</taxon>
        <taxon>Pezizomycotina</taxon>
        <taxon>Sordariomycetes</taxon>
        <taxon>Hypocreomycetidae</taxon>
        <taxon>Hypocreales</taxon>
        <taxon>Ophiocordycipitaceae</taxon>
        <taxon>Tolypocladium</taxon>
    </lineage>
</organism>
<reference evidence="2 3" key="1">
    <citation type="journal article" date="2015" name="BMC Genomics">
        <title>The genome of the truffle-parasite Tolypocladium ophioglossoides and the evolution of antifungal peptaibiotics.</title>
        <authorList>
            <person name="Quandt C.A."/>
            <person name="Bushley K.E."/>
            <person name="Spatafora J.W."/>
        </authorList>
    </citation>
    <scope>NUCLEOTIDE SEQUENCE [LARGE SCALE GENOMIC DNA]</scope>
    <source>
        <strain evidence="2 3">CBS 100239</strain>
    </source>
</reference>
<name>A0A0L0MXU4_TOLOC</name>
<proteinExistence type="predicted"/>
<dbReference type="EMBL" id="LFRF01000051">
    <property type="protein sequence ID" value="KND86682.1"/>
    <property type="molecule type" value="Genomic_DNA"/>
</dbReference>
<dbReference type="Proteomes" id="UP000036947">
    <property type="component" value="Unassembled WGS sequence"/>
</dbReference>